<keyword evidence="1" id="KW-1133">Transmembrane helix</keyword>
<evidence type="ECO:0000256" key="1">
    <source>
        <dbReference type="SAM" id="Phobius"/>
    </source>
</evidence>
<dbReference type="EMBL" id="OW152813">
    <property type="protein sequence ID" value="CAH2035214.1"/>
    <property type="molecule type" value="Genomic_DNA"/>
</dbReference>
<organism evidence="2 3">
    <name type="scientific">Iphiclides podalirius</name>
    <name type="common">scarce swallowtail</name>
    <dbReference type="NCBI Taxonomy" id="110791"/>
    <lineage>
        <taxon>Eukaryota</taxon>
        <taxon>Metazoa</taxon>
        <taxon>Ecdysozoa</taxon>
        <taxon>Arthropoda</taxon>
        <taxon>Hexapoda</taxon>
        <taxon>Insecta</taxon>
        <taxon>Pterygota</taxon>
        <taxon>Neoptera</taxon>
        <taxon>Endopterygota</taxon>
        <taxon>Lepidoptera</taxon>
        <taxon>Glossata</taxon>
        <taxon>Ditrysia</taxon>
        <taxon>Papilionoidea</taxon>
        <taxon>Papilionidae</taxon>
        <taxon>Papilioninae</taxon>
        <taxon>Iphiclides</taxon>
    </lineage>
</organism>
<keyword evidence="1" id="KW-0472">Membrane</keyword>
<dbReference type="Proteomes" id="UP000837857">
    <property type="component" value="Chromosome 1"/>
</dbReference>
<keyword evidence="1" id="KW-0812">Transmembrane</keyword>
<keyword evidence="3" id="KW-1185">Reference proteome</keyword>
<reference evidence="2" key="1">
    <citation type="submission" date="2022-03" db="EMBL/GenBank/DDBJ databases">
        <authorList>
            <person name="Martin H S."/>
        </authorList>
    </citation>
    <scope>NUCLEOTIDE SEQUENCE</scope>
</reference>
<accession>A0ABN8HPJ6</accession>
<evidence type="ECO:0000313" key="3">
    <source>
        <dbReference type="Proteomes" id="UP000837857"/>
    </source>
</evidence>
<name>A0ABN8HPJ6_9NEOP</name>
<proteinExistence type="predicted"/>
<feature type="non-terminal residue" evidence="2">
    <location>
        <position position="105"/>
    </location>
</feature>
<gene>
    <name evidence="2" type="ORF">IPOD504_LOCUS462</name>
</gene>
<sequence>MANIKWRFQCSGLLQKIKKYITWKLAQIKLTIQSLTYNEHMSQSYAVDFLLEPIFWVVDNFASYLGKVFVFCVTVLTAAVVIIAYWIGLPFCYISWISSSWNNYL</sequence>
<feature type="transmembrane region" description="Helical" evidence="1">
    <location>
        <begin position="68"/>
        <end position="96"/>
    </location>
</feature>
<evidence type="ECO:0000313" key="2">
    <source>
        <dbReference type="EMBL" id="CAH2035214.1"/>
    </source>
</evidence>
<protein>
    <submittedName>
        <fullName evidence="2">Uncharacterized protein</fullName>
    </submittedName>
</protein>